<evidence type="ECO:0000259" key="6">
    <source>
        <dbReference type="Pfam" id="PF04084"/>
    </source>
</evidence>
<proteinExistence type="inferred from homology"/>
<comment type="subcellular location">
    <subcellularLocation>
        <location evidence="1 5">Nucleus</location>
    </subcellularLocation>
</comment>
<sequence>MADTHDEGSGSDDVLPDEDAFLQSESTFAATSFDQYFLLASKSSRTSSNVFSARVDPLTPQEFTAALSSLPSLAEAPPIDYRSAFPKFLLQLEQGFNLLFYGAGSKRDVLNSFVEYIHRRRKVHVVVANAFNPNFTIKDLLNSIENVLDTSSAPSTQRGVEGQFNRIHHVLNHTETSPRLCILIHNIDSPSLLSTKAKAMLSNLASDPNVHLLASVDNIAFPLLWSLGESSGRKQSSGYAWLYHDLTTLRPYDFELSYADRSSISGASRTNTRAARARAADGGIPAVMTEVAARHILLSVTEKAKKLFVLLATRQIESMAEGASAQDVQETAVEYGTLFTIARDNFVATNDTAFRALMGEFKDHGLMLTAPQGPASGDVVWIPLRKTVLSTLMADLQQGQL</sequence>
<evidence type="ECO:0000256" key="5">
    <source>
        <dbReference type="RuleBase" id="RU368084"/>
    </source>
</evidence>
<protein>
    <recommendedName>
        <fullName evidence="5">Origin recognition complex subunit 2</fullName>
    </recommendedName>
</protein>
<keyword evidence="3 5" id="KW-0235">DNA replication</keyword>
<dbReference type="InterPro" id="IPR056772">
    <property type="entry name" value="RecA-like_ORC2"/>
</dbReference>
<name>A0ABP1E1H9_9APHY</name>
<evidence type="ECO:0000256" key="4">
    <source>
        <dbReference type="ARBA" id="ARBA00023242"/>
    </source>
</evidence>
<comment type="function">
    <text evidence="5">Component of the origin recognition complex (ORC) that binds origins of replication. DNA-binding is ATP-dependent. ORC is required to assemble the pre-replication complex necessary to initiate DNA replication.</text>
</comment>
<comment type="subunit">
    <text evidence="5">Component of the origin recognition complex (ORC).</text>
</comment>
<keyword evidence="9" id="KW-1185">Reference proteome</keyword>
<dbReference type="Pfam" id="PF04084">
    <property type="entry name" value="RecA-like_ORC2"/>
    <property type="match status" value="1"/>
</dbReference>
<reference evidence="9" key="1">
    <citation type="submission" date="2024-04" db="EMBL/GenBank/DDBJ databases">
        <authorList>
            <person name="Shaw F."/>
            <person name="Minotto A."/>
        </authorList>
    </citation>
    <scope>NUCLEOTIDE SEQUENCE [LARGE SCALE GENOMIC DNA]</scope>
</reference>
<evidence type="ECO:0000256" key="3">
    <source>
        <dbReference type="ARBA" id="ARBA00022705"/>
    </source>
</evidence>
<dbReference type="EMBL" id="OZ037950">
    <property type="protein sequence ID" value="CAL1713389.1"/>
    <property type="molecule type" value="Genomic_DNA"/>
</dbReference>
<dbReference type="PANTHER" id="PTHR14052:SF0">
    <property type="entry name" value="ORIGIN RECOGNITION COMPLEX SUBUNIT 2"/>
    <property type="match status" value="1"/>
</dbReference>
<dbReference type="InterPro" id="IPR007220">
    <property type="entry name" value="ORC2"/>
</dbReference>
<gene>
    <name evidence="8" type="ORF">GFSPODELE1_LOCUS9281</name>
</gene>
<organism evidence="8 9">
    <name type="scientific">Somion occarium</name>
    <dbReference type="NCBI Taxonomy" id="3059160"/>
    <lineage>
        <taxon>Eukaryota</taxon>
        <taxon>Fungi</taxon>
        <taxon>Dikarya</taxon>
        <taxon>Basidiomycota</taxon>
        <taxon>Agaricomycotina</taxon>
        <taxon>Agaricomycetes</taxon>
        <taxon>Polyporales</taxon>
        <taxon>Cerrenaceae</taxon>
        <taxon>Somion</taxon>
    </lineage>
</organism>
<accession>A0ABP1E1H9</accession>
<comment type="similarity">
    <text evidence="2 5">Belongs to the ORC2 family.</text>
</comment>
<dbReference type="Pfam" id="PF24882">
    <property type="entry name" value="WHD_ORC2"/>
    <property type="match status" value="1"/>
</dbReference>
<feature type="domain" description="Origin recognition complex subunit 2 RecA-like" evidence="6">
    <location>
        <begin position="81"/>
        <end position="246"/>
    </location>
</feature>
<evidence type="ECO:0000256" key="2">
    <source>
        <dbReference type="ARBA" id="ARBA00007421"/>
    </source>
</evidence>
<dbReference type="Proteomes" id="UP001497453">
    <property type="component" value="Chromosome 7"/>
</dbReference>
<evidence type="ECO:0000313" key="9">
    <source>
        <dbReference type="Proteomes" id="UP001497453"/>
    </source>
</evidence>
<evidence type="ECO:0000256" key="1">
    <source>
        <dbReference type="ARBA" id="ARBA00004123"/>
    </source>
</evidence>
<dbReference type="PANTHER" id="PTHR14052">
    <property type="entry name" value="ORIGIN RECOGNITION COMPLEX SUBUNIT 2"/>
    <property type="match status" value="1"/>
</dbReference>
<evidence type="ECO:0000259" key="7">
    <source>
        <dbReference type="Pfam" id="PF24882"/>
    </source>
</evidence>
<dbReference type="InterPro" id="IPR056773">
    <property type="entry name" value="WHD_ORC2"/>
</dbReference>
<feature type="domain" description="Origin recognition complex subunit 2 winged-helix" evidence="7">
    <location>
        <begin position="327"/>
        <end position="386"/>
    </location>
</feature>
<evidence type="ECO:0000313" key="8">
    <source>
        <dbReference type="EMBL" id="CAL1713389.1"/>
    </source>
</evidence>
<keyword evidence="4 5" id="KW-0539">Nucleus</keyword>